<evidence type="ECO:0000313" key="1">
    <source>
        <dbReference type="EMBL" id="CAG8767299.1"/>
    </source>
</evidence>
<dbReference type="EMBL" id="CAJVQB010014250">
    <property type="protein sequence ID" value="CAG8767299.1"/>
    <property type="molecule type" value="Genomic_DNA"/>
</dbReference>
<dbReference type="Proteomes" id="UP000789901">
    <property type="component" value="Unassembled WGS sequence"/>
</dbReference>
<proteinExistence type="predicted"/>
<dbReference type="InterPro" id="IPR012337">
    <property type="entry name" value="RNaseH-like_sf"/>
</dbReference>
<comment type="caution">
    <text evidence="1">The sequence shown here is derived from an EMBL/GenBank/DDBJ whole genome shotgun (WGS) entry which is preliminary data.</text>
</comment>
<organism evidence="1 2">
    <name type="scientific">Gigaspora margarita</name>
    <dbReference type="NCBI Taxonomy" id="4874"/>
    <lineage>
        <taxon>Eukaryota</taxon>
        <taxon>Fungi</taxon>
        <taxon>Fungi incertae sedis</taxon>
        <taxon>Mucoromycota</taxon>
        <taxon>Glomeromycotina</taxon>
        <taxon>Glomeromycetes</taxon>
        <taxon>Diversisporales</taxon>
        <taxon>Gigasporaceae</taxon>
        <taxon>Gigaspora</taxon>
    </lineage>
</organism>
<name>A0ABN7VFI9_GIGMA</name>
<protein>
    <submittedName>
        <fullName evidence="1">30248_t:CDS:1</fullName>
    </submittedName>
</protein>
<sequence>MSISSDDLDNSPEECSDKKALQIQLNNKSYISDLDNDNIKIEQNKKEIIQELQDISFEEAVAINENDLDKNLELTQKIQFYSSHTGESIANKVYSLLEEFKIETKVIVLTTDNGSNMISAANFLQVNLK</sequence>
<reference evidence="1 2" key="1">
    <citation type="submission" date="2021-06" db="EMBL/GenBank/DDBJ databases">
        <authorList>
            <person name="Kallberg Y."/>
            <person name="Tangrot J."/>
            <person name="Rosling A."/>
        </authorList>
    </citation>
    <scope>NUCLEOTIDE SEQUENCE [LARGE SCALE GENOMIC DNA]</scope>
    <source>
        <strain evidence="1 2">120-4 pot B 10/14</strain>
    </source>
</reference>
<dbReference type="SUPFAM" id="SSF53098">
    <property type="entry name" value="Ribonuclease H-like"/>
    <property type="match status" value="1"/>
</dbReference>
<evidence type="ECO:0000313" key="2">
    <source>
        <dbReference type="Proteomes" id="UP000789901"/>
    </source>
</evidence>
<gene>
    <name evidence="1" type="ORF">GMARGA_LOCUS18134</name>
</gene>
<accession>A0ABN7VFI9</accession>
<keyword evidence="2" id="KW-1185">Reference proteome</keyword>